<dbReference type="AlphaFoldDB" id="A0A220SUF2"/>
<proteinExistence type="predicted"/>
<dbReference type="EMBL" id="MF133442">
    <property type="protein sequence ID" value="ASK37083.1"/>
    <property type="molecule type" value="Genomic_DNA"/>
</dbReference>
<name>A0A220SUF2_KLEPN</name>
<sequence>MDRGVKTKFGFELGRIIEVVWPGGSDGSIFDEEFKNFD</sequence>
<keyword evidence="1" id="KW-0614">Plasmid</keyword>
<geneLocation type="plasmid" evidence="1">
    <name>p11219-CTXM</name>
</geneLocation>
<organism evidence="1">
    <name type="scientific">Klebsiella pneumoniae</name>
    <dbReference type="NCBI Taxonomy" id="573"/>
    <lineage>
        <taxon>Bacteria</taxon>
        <taxon>Pseudomonadati</taxon>
        <taxon>Pseudomonadota</taxon>
        <taxon>Gammaproteobacteria</taxon>
        <taxon>Enterobacterales</taxon>
        <taxon>Enterobacteriaceae</taxon>
        <taxon>Klebsiella/Raoultella group</taxon>
        <taxon>Klebsiella</taxon>
        <taxon>Klebsiella pneumoniae complex</taxon>
    </lineage>
</organism>
<accession>A0A220SUF2</accession>
<evidence type="ECO:0000313" key="1">
    <source>
        <dbReference type="EMBL" id="ASK37083.1"/>
    </source>
</evidence>
<protein>
    <submittedName>
        <fullName evidence="1">Uncharacterized protein</fullName>
    </submittedName>
</protein>
<reference evidence="1" key="1">
    <citation type="submission" date="2017-05" db="EMBL/GenBank/DDBJ databases">
        <title>Complete sequence of plasmid p11219-CTXM.</title>
        <authorList>
            <person name="Wang S."/>
            <person name="Zhou D."/>
        </authorList>
    </citation>
    <scope>NUCLEOTIDE SEQUENCE</scope>
    <source>
        <strain evidence="1">11219</strain>
        <plasmid evidence="1">p11219-CTXM</plasmid>
    </source>
</reference>